<protein>
    <submittedName>
        <fullName evidence="4">Uncharacterized protein YjbJ (UPF0337 family)</fullName>
    </submittedName>
</protein>
<dbReference type="Proteomes" id="UP000567922">
    <property type="component" value="Unassembled WGS sequence"/>
</dbReference>
<dbReference type="Gene3D" id="1.10.1470.10">
    <property type="entry name" value="YjbJ"/>
    <property type="match status" value="1"/>
</dbReference>
<feature type="domain" description="CsbD-like" evidence="3">
    <location>
        <begin position="6"/>
        <end position="58"/>
    </location>
</feature>
<proteinExistence type="inferred from homology"/>
<dbReference type="OrthoDB" id="4476309at2"/>
<evidence type="ECO:0000313" key="4">
    <source>
        <dbReference type="EMBL" id="MBB3038789.1"/>
    </source>
</evidence>
<organism evidence="4 5">
    <name type="scientific">Hoyosella altamirensis</name>
    <dbReference type="NCBI Taxonomy" id="616997"/>
    <lineage>
        <taxon>Bacteria</taxon>
        <taxon>Bacillati</taxon>
        <taxon>Actinomycetota</taxon>
        <taxon>Actinomycetes</taxon>
        <taxon>Mycobacteriales</taxon>
        <taxon>Hoyosellaceae</taxon>
        <taxon>Hoyosella</taxon>
    </lineage>
</organism>
<feature type="compositionally biased region" description="Basic and acidic residues" evidence="2">
    <location>
        <begin position="30"/>
        <end position="67"/>
    </location>
</feature>
<dbReference type="InterPro" id="IPR008462">
    <property type="entry name" value="CsbD"/>
</dbReference>
<dbReference type="InterPro" id="IPR036629">
    <property type="entry name" value="YjbJ_sf"/>
</dbReference>
<keyword evidence="5" id="KW-1185">Reference proteome</keyword>
<sequence length="67" mass="7147">MSDFSDEIKHKAEELKGRTKETAGEATDDQQLKDEGTGDKVAGKAKQAKDKAADAAKKAKDAITPDN</sequence>
<comment type="caution">
    <text evidence="4">The sequence shown here is derived from an EMBL/GenBank/DDBJ whole genome shotgun (WGS) entry which is preliminary data.</text>
</comment>
<dbReference type="RefSeq" id="WP_064441460.1">
    <property type="nucleotide sequence ID" value="NZ_BDDI01000014.1"/>
</dbReference>
<dbReference type="EMBL" id="JACHWS010000003">
    <property type="protein sequence ID" value="MBB3038789.1"/>
    <property type="molecule type" value="Genomic_DNA"/>
</dbReference>
<feature type="compositionally biased region" description="Basic and acidic residues" evidence="2">
    <location>
        <begin position="1"/>
        <end position="23"/>
    </location>
</feature>
<comment type="similarity">
    <text evidence="1">Belongs to the UPF0337 (CsbD) family.</text>
</comment>
<accession>A0A839RR45</accession>
<evidence type="ECO:0000259" key="3">
    <source>
        <dbReference type="Pfam" id="PF05532"/>
    </source>
</evidence>
<gene>
    <name evidence="4" type="ORF">FHU29_003258</name>
</gene>
<evidence type="ECO:0000313" key="5">
    <source>
        <dbReference type="Proteomes" id="UP000567922"/>
    </source>
</evidence>
<evidence type="ECO:0000256" key="2">
    <source>
        <dbReference type="SAM" id="MobiDB-lite"/>
    </source>
</evidence>
<name>A0A839RR45_9ACTN</name>
<dbReference type="SUPFAM" id="SSF69047">
    <property type="entry name" value="Hypothetical protein YjbJ"/>
    <property type="match status" value="1"/>
</dbReference>
<dbReference type="Pfam" id="PF05532">
    <property type="entry name" value="CsbD"/>
    <property type="match status" value="1"/>
</dbReference>
<reference evidence="4 5" key="1">
    <citation type="submission" date="2020-08" db="EMBL/GenBank/DDBJ databases">
        <title>Sequencing the genomes of 1000 actinobacteria strains.</title>
        <authorList>
            <person name="Klenk H.-P."/>
        </authorList>
    </citation>
    <scope>NUCLEOTIDE SEQUENCE [LARGE SCALE GENOMIC DNA]</scope>
    <source>
        <strain evidence="4 5">DSM 45258</strain>
    </source>
</reference>
<dbReference type="AlphaFoldDB" id="A0A839RR45"/>
<feature type="region of interest" description="Disordered" evidence="2">
    <location>
        <begin position="1"/>
        <end position="67"/>
    </location>
</feature>
<evidence type="ECO:0000256" key="1">
    <source>
        <dbReference type="ARBA" id="ARBA00009129"/>
    </source>
</evidence>